<proteinExistence type="predicted"/>
<gene>
    <name evidence="1" type="ORF">E5329_05785</name>
</gene>
<protein>
    <submittedName>
        <fullName evidence="1">Uncharacterized protein</fullName>
    </submittedName>
</protein>
<dbReference type="EMBL" id="SRYA01000009">
    <property type="protein sequence ID" value="TGY97183.1"/>
    <property type="molecule type" value="Genomic_DNA"/>
</dbReference>
<comment type="caution">
    <text evidence="1">The sequence shown here is derived from an EMBL/GenBank/DDBJ whole genome shotgun (WGS) entry which is preliminary data.</text>
</comment>
<keyword evidence="2" id="KW-1185">Reference proteome</keyword>
<reference evidence="1" key="1">
    <citation type="submission" date="2019-04" db="EMBL/GenBank/DDBJ databases">
        <title>Microbes associate with the intestines of laboratory mice.</title>
        <authorList>
            <person name="Navarre W."/>
            <person name="Wong E."/>
            <person name="Huang K."/>
            <person name="Tropini C."/>
            <person name="Ng K."/>
            <person name="Yu B."/>
        </authorList>
    </citation>
    <scope>NUCLEOTIDE SEQUENCE</scope>
    <source>
        <strain evidence="1">NM01_1-7b</strain>
    </source>
</reference>
<evidence type="ECO:0000313" key="2">
    <source>
        <dbReference type="Proteomes" id="UP000304953"/>
    </source>
</evidence>
<evidence type="ECO:0000313" key="1">
    <source>
        <dbReference type="EMBL" id="TGY97183.1"/>
    </source>
</evidence>
<sequence length="84" mass="9885">MAGIRICGFIIELWEYQLGLKLFFSVQLRRKWLAVIGIAFYAAFVFSGQIRERHMYIIAYGLTVALIFFMADIDWKRKTGKILF</sequence>
<dbReference type="Proteomes" id="UP000304953">
    <property type="component" value="Unassembled WGS sequence"/>
</dbReference>
<name>A0AC61RYT8_9FIRM</name>
<organism evidence="1 2">
    <name type="scientific">Petralouisia muris</name>
    <dbReference type="NCBI Taxonomy" id="3032872"/>
    <lineage>
        <taxon>Bacteria</taxon>
        <taxon>Bacillati</taxon>
        <taxon>Bacillota</taxon>
        <taxon>Clostridia</taxon>
        <taxon>Lachnospirales</taxon>
        <taxon>Lachnospiraceae</taxon>
        <taxon>Petralouisia</taxon>
    </lineage>
</organism>
<accession>A0AC61RYT8</accession>